<dbReference type="Pfam" id="PF00651">
    <property type="entry name" value="BTB"/>
    <property type="match status" value="1"/>
</dbReference>
<dbReference type="InterPro" id="IPR011333">
    <property type="entry name" value="SKP1/BTB/POZ_sf"/>
</dbReference>
<reference evidence="3 4" key="1">
    <citation type="submission" date="2016-03" db="EMBL/GenBank/DDBJ databases">
        <authorList>
            <person name="Ploux O."/>
        </authorList>
    </citation>
    <scope>NUCLEOTIDE SEQUENCE [LARGE SCALE GENOMIC DNA]</scope>
    <source>
        <strain evidence="3 4">UAMH 11012</strain>
    </source>
</reference>
<evidence type="ECO:0000313" key="3">
    <source>
        <dbReference type="EMBL" id="CZR67165.1"/>
    </source>
</evidence>
<name>A0A1L7XQ76_9HELO</name>
<accession>A0A1L7XQ76</accession>
<protein>
    <recommendedName>
        <fullName evidence="2">BTB domain-containing protein</fullName>
    </recommendedName>
</protein>
<evidence type="ECO:0000313" key="4">
    <source>
        <dbReference type="Proteomes" id="UP000184330"/>
    </source>
</evidence>
<sequence>MSSSPTRRSPARIASNSNNGASTSNNTPSNSQSATSISNKRALESPGDDGTAAKKACPDDRAIALPFLDMMGTEIVEINVGKGPNQRLFRVYQKRLCDKVPYFQKIFEGGWKESIEKKVTLEDDDPASFDRLLLWVYTGVIPKIEWFDKSGEKLAATRAILNLYVLADKLSLVWLMDKIASEYIDLQAELRFLPGSPHLDLFYTKLSDHMAFRKYAAYCLHYILHGLEQTERNLQIWPATELNQVMADNPTLTLEYLELVQKHPHQERAPEPRTLSRCTFHQHIADEPCTLTGEGDKEVHEEAAEK</sequence>
<dbReference type="EMBL" id="FJOG01000042">
    <property type="protein sequence ID" value="CZR67165.1"/>
    <property type="molecule type" value="Genomic_DNA"/>
</dbReference>
<dbReference type="Gene3D" id="3.30.710.10">
    <property type="entry name" value="Potassium Channel Kv1.1, Chain A"/>
    <property type="match status" value="1"/>
</dbReference>
<feature type="region of interest" description="Disordered" evidence="1">
    <location>
        <begin position="1"/>
        <end position="55"/>
    </location>
</feature>
<proteinExistence type="predicted"/>
<dbReference type="PANTHER" id="PTHR47843">
    <property type="entry name" value="BTB DOMAIN-CONTAINING PROTEIN-RELATED"/>
    <property type="match status" value="1"/>
</dbReference>
<organism evidence="3 4">
    <name type="scientific">Phialocephala subalpina</name>
    <dbReference type="NCBI Taxonomy" id="576137"/>
    <lineage>
        <taxon>Eukaryota</taxon>
        <taxon>Fungi</taxon>
        <taxon>Dikarya</taxon>
        <taxon>Ascomycota</taxon>
        <taxon>Pezizomycotina</taxon>
        <taxon>Leotiomycetes</taxon>
        <taxon>Helotiales</taxon>
        <taxon>Mollisiaceae</taxon>
        <taxon>Phialocephala</taxon>
        <taxon>Phialocephala fortinii species complex</taxon>
    </lineage>
</organism>
<dbReference type="InterPro" id="IPR000210">
    <property type="entry name" value="BTB/POZ_dom"/>
</dbReference>
<evidence type="ECO:0000259" key="2">
    <source>
        <dbReference type="PROSITE" id="PS50097"/>
    </source>
</evidence>
<dbReference type="SUPFAM" id="SSF54695">
    <property type="entry name" value="POZ domain"/>
    <property type="match status" value="1"/>
</dbReference>
<dbReference type="PROSITE" id="PS50097">
    <property type="entry name" value="BTB"/>
    <property type="match status" value="1"/>
</dbReference>
<feature type="compositionally biased region" description="Low complexity" evidence="1">
    <location>
        <begin position="14"/>
        <end position="36"/>
    </location>
</feature>
<evidence type="ECO:0000256" key="1">
    <source>
        <dbReference type="SAM" id="MobiDB-lite"/>
    </source>
</evidence>
<dbReference type="Proteomes" id="UP000184330">
    <property type="component" value="Unassembled WGS sequence"/>
</dbReference>
<dbReference type="OrthoDB" id="194443at2759"/>
<keyword evidence="4" id="KW-1185">Reference proteome</keyword>
<feature type="domain" description="BTB" evidence="2">
    <location>
        <begin position="74"/>
        <end position="145"/>
    </location>
</feature>
<dbReference type="CDD" id="cd18186">
    <property type="entry name" value="BTB_POZ_ZBTB_KLHL-like"/>
    <property type="match status" value="1"/>
</dbReference>
<gene>
    <name evidence="3" type="ORF">PAC_17064</name>
</gene>
<dbReference type="AlphaFoldDB" id="A0A1L7XQ76"/>